<dbReference type="InterPro" id="IPR001091">
    <property type="entry name" value="RM_Methyltransferase"/>
</dbReference>
<dbReference type="InterPro" id="IPR029063">
    <property type="entry name" value="SAM-dependent_MTases_sf"/>
</dbReference>
<dbReference type="GO" id="GO:0003677">
    <property type="term" value="F:DNA binding"/>
    <property type="evidence" value="ECO:0007669"/>
    <property type="project" value="InterPro"/>
</dbReference>
<feature type="non-terminal residue" evidence="4">
    <location>
        <position position="1"/>
    </location>
</feature>
<proteinExistence type="predicted"/>
<keyword evidence="2" id="KW-0808">Transferase</keyword>
<keyword evidence="1" id="KW-0489">Methyltransferase</keyword>
<dbReference type="GO" id="GO:0032259">
    <property type="term" value="P:methylation"/>
    <property type="evidence" value="ECO:0007669"/>
    <property type="project" value="UniProtKB-KW"/>
</dbReference>
<evidence type="ECO:0000259" key="3">
    <source>
        <dbReference type="Pfam" id="PF01555"/>
    </source>
</evidence>
<dbReference type="SUPFAM" id="SSF53335">
    <property type="entry name" value="S-adenosyl-L-methionine-dependent methyltransferases"/>
    <property type="match status" value="1"/>
</dbReference>
<dbReference type="EMBL" id="LAZR01028305">
    <property type="protein sequence ID" value="KKL63016.1"/>
    <property type="molecule type" value="Genomic_DNA"/>
</dbReference>
<accession>A0A0F9E9X7</accession>
<sequence length="98" mass="11215">FHPVLFYGPRVRNELRPTSIQSFDTADDHGHPCPKPLRWMRWCIELGSNPDQTILDPFMGSGTTLRAAKDLSRFAIGIEIEEKYCEIAKRRMAQGVLL</sequence>
<gene>
    <name evidence="4" type="ORF">LCGC14_2179420</name>
</gene>
<feature type="domain" description="DNA methylase N-4/N-6" evidence="3">
    <location>
        <begin position="29"/>
        <end position="89"/>
    </location>
</feature>
<dbReference type="AlphaFoldDB" id="A0A0F9E9X7"/>
<comment type="caution">
    <text evidence="4">The sequence shown here is derived from an EMBL/GenBank/DDBJ whole genome shotgun (WGS) entry which is preliminary data.</text>
</comment>
<evidence type="ECO:0000256" key="2">
    <source>
        <dbReference type="ARBA" id="ARBA00022679"/>
    </source>
</evidence>
<dbReference type="PANTHER" id="PTHR13370">
    <property type="entry name" value="RNA METHYLASE-RELATED"/>
    <property type="match status" value="1"/>
</dbReference>
<dbReference type="GO" id="GO:0005737">
    <property type="term" value="C:cytoplasm"/>
    <property type="evidence" value="ECO:0007669"/>
    <property type="project" value="TreeGrafter"/>
</dbReference>
<dbReference type="Pfam" id="PF01555">
    <property type="entry name" value="N6_N4_Mtase"/>
    <property type="match status" value="1"/>
</dbReference>
<organism evidence="4">
    <name type="scientific">marine sediment metagenome</name>
    <dbReference type="NCBI Taxonomy" id="412755"/>
    <lineage>
        <taxon>unclassified sequences</taxon>
        <taxon>metagenomes</taxon>
        <taxon>ecological metagenomes</taxon>
    </lineage>
</organism>
<dbReference type="InterPro" id="IPR002941">
    <property type="entry name" value="DNA_methylase_N4/N6"/>
</dbReference>
<evidence type="ECO:0000313" key="4">
    <source>
        <dbReference type="EMBL" id="KKL63016.1"/>
    </source>
</evidence>
<reference evidence="4" key="1">
    <citation type="journal article" date="2015" name="Nature">
        <title>Complex archaea that bridge the gap between prokaryotes and eukaryotes.</title>
        <authorList>
            <person name="Spang A."/>
            <person name="Saw J.H."/>
            <person name="Jorgensen S.L."/>
            <person name="Zaremba-Niedzwiedzka K."/>
            <person name="Martijn J."/>
            <person name="Lind A.E."/>
            <person name="van Eijk R."/>
            <person name="Schleper C."/>
            <person name="Guy L."/>
            <person name="Ettema T.J."/>
        </authorList>
    </citation>
    <scope>NUCLEOTIDE SEQUENCE</scope>
</reference>
<dbReference type="PRINTS" id="PR00508">
    <property type="entry name" value="S21N4MTFRASE"/>
</dbReference>
<dbReference type="Gene3D" id="3.40.50.150">
    <property type="entry name" value="Vaccinia Virus protein VP39"/>
    <property type="match status" value="1"/>
</dbReference>
<dbReference type="PANTHER" id="PTHR13370:SF24">
    <property type="entry name" value="TYPE III RESTRICTION-MODIFICATION ENZYME STYLTI MOD SUBUNIT"/>
    <property type="match status" value="1"/>
</dbReference>
<dbReference type="GO" id="GO:0008170">
    <property type="term" value="F:N-methyltransferase activity"/>
    <property type="evidence" value="ECO:0007669"/>
    <property type="project" value="InterPro"/>
</dbReference>
<name>A0A0F9E9X7_9ZZZZ</name>
<evidence type="ECO:0000256" key="1">
    <source>
        <dbReference type="ARBA" id="ARBA00022603"/>
    </source>
</evidence>
<protein>
    <recommendedName>
        <fullName evidence="3">DNA methylase N-4/N-6 domain-containing protein</fullName>
    </recommendedName>
</protein>